<feature type="region of interest" description="Disordered" evidence="3">
    <location>
        <begin position="326"/>
        <end position="358"/>
    </location>
</feature>
<feature type="signal peptide" evidence="4">
    <location>
        <begin position="1"/>
        <end position="19"/>
    </location>
</feature>
<dbReference type="GO" id="GO:0016787">
    <property type="term" value="F:hydrolase activity"/>
    <property type="evidence" value="ECO:0007669"/>
    <property type="project" value="UniProtKB-KW"/>
</dbReference>
<dbReference type="GO" id="GO:0006629">
    <property type="term" value="P:lipid metabolic process"/>
    <property type="evidence" value="ECO:0007669"/>
    <property type="project" value="InterPro"/>
</dbReference>
<dbReference type="InterPro" id="IPR029058">
    <property type="entry name" value="AB_hydrolase_fold"/>
</dbReference>
<proteinExistence type="predicted"/>
<dbReference type="PANTHER" id="PTHR46640">
    <property type="entry name" value="TRIACYLGLYCEROL LIPASE, PUTATIVE (AFU_ORTHOLOGUE AFUA_6G06510)-RELATED"/>
    <property type="match status" value="1"/>
</dbReference>
<dbReference type="EMBL" id="JAIZPD010000010">
    <property type="protein sequence ID" value="KAH0960274.1"/>
    <property type="molecule type" value="Genomic_DNA"/>
</dbReference>
<evidence type="ECO:0000313" key="7">
    <source>
        <dbReference type="Proteomes" id="UP000824596"/>
    </source>
</evidence>
<dbReference type="RefSeq" id="XP_044717787.1">
    <property type="nucleotide sequence ID" value="XM_044866900.1"/>
</dbReference>
<dbReference type="OrthoDB" id="426718at2759"/>
<accession>A0A9P8SFP9</accession>
<keyword evidence="1 4" id="KW-0732">Signal</keyword>
<evidence type="ECO:0000313" key="6">
    <source>
        <dbReference type="EMBL" id="KAH0960274.1"/>
    </source>
</evidence>
<dbReference type="Pfam" id="PF01764">
    <property type="entry name" value="Lipase_3"/>
    <property type="match status" value="1"/>
</dbReference>
<organism evidence="6 7">
    <name type="scientific">Hirsutella rhossiliensis</name>
    <dbReference type="NCBI Taxonomy" id="111463"/>
    <lineage>
        <taxon>Eukaryota</taxon>
        <taxon>Fungi</taxon>
        <taxon>Dikarya</taxon>
        <taxon>Ascomycota</taxon>
        <taxon>Pezizomycotina</taxon>
        <taxon>Sordariomycetes</taxon>
        <taxon>Hypocreomycetidae</taxon>
        <taxon>Hypocreales</taxon>
        <taxon>Ophiocordycipitaceae</taxon>
        <taxon>Hirsutella</taxon>
    </lineage>
</organism>
<evidence type="ECO:0000256" key="1">
    <source>
        <dbReference type="ARBA" id="ARBA00022729"/>
    </source>
</evidence>
<dbReference type="Proteomes" id="UP000824596">
    <property type="component" value="Unassembled WGS sequence"/>
</dbReference>
<dbReference type="Gene3D" id="3.40.50.1820">
    <property type="entry name" value="alpha/beta hydrolase"/>
    <property type="match status" value="1"/>
</dbReference>
<name>A0A9P8SFP9_9HYPO</name>
<dbReference type="AlphaFoldDB" id="A0A9P8SFP9"/>
<comment type="caution">
    <text evidence="6">The sequence shown here is derived from an EMBL/GenBank/DDBJ whole genome shotgun (WGS) entry which is preliminary data.</text>
</comment>
<evidence type="ECO:0000259" key="5">
    <source>
        <dbReference type="Pfam" id="PF01764"/>
    </source>
</evidence>
<feature type="domain" description="Fungal lipase-type" evidence="5">
    <location>
        <begin position="116"/>
        <end position="247"/>
    </location>
</feature>
<dbReference type="InterPro" id="IPR002921">
    <property type="entry name" value="Fungal_lipase-type"/>
</dbReference>
<feature type="chain" id="PRO_5040418043" evidence="4">
    <location>
        <begin position="20"/>
        <end position="358"/>
    </location>
</feature>
<evidence type="ECO:0000256" key="4">
    <source>
        <dbReference type="SAM" id="SignalP"/>
    </source>
</evidence>
<sequence>MRSTAGPLTVLAVLRLAAAAAVNMDMGMDMDNSTLHARAWQAKDSGAEFEVFAQYSSAAYCDELYDGFDRTPVCSNPNDRACPNFRDTTTVSEFLNDDFYGVGGFIASNPTRRHTVVVFKGTNSMFDVGTDMTKGLTACDLCDGCLVHSGFYTALNRIRPELERAVRAERRRPDRLGFRLVITGHSLGGALATLAAVHLRNAGIPCDVYTYGAPRIGNDRLAAHVAAQRGFTARITNARDIVAAIPNYGWMIWYWRSYAHHYPEYWYPDGLDRGTKLYDLPRRVCLSDGHCSSAVCNSPWRWATWRGCSLQDHLSYIGRFEPCAGGGRGRGGMGRSRQAKSGFRSRLPDPRSTTRWLQ</sequence>
<keyword evidence="7" id="KW-1185">Reference proteome</keyword>
<reference evidence="6" key="1">
    <citation type="submission" date="2021-09" db="EMBL/GenBank/DDBJ databases">
        <title>A high-quality genome of the endoparasitic fungus Hirsutella rhossiliensis with a comparison of Hirsutella genomes reveals transposable elements contributing to genome size variation.</title>
        <authorList>
            <person name="Lin R."/>
            <person name="Jiao Y."/>
            <person name="Sun X."/>
            <person name="Ling J."/>
            <person name="Xie B."/>
            <person name="Cheng X."/>
        </authorList>
    </citation>
    <scope>NUCLEOTIDE SEQUENCE</scope>
    <source>
        <strain evidence="6">HR02</strain>
    </source>
</reference>
<evidence type="ECO:0000256" key="3">
    <source>
        <dbReference type="SAM" id="MobiDB-lite"/>
    </source>
</evidence>
<evidence type="ECO:0000256" key="2">
    <source>
        <dbReference type="ARBA" id="ARBA00022801"/>
    </source>
</evidence>
<dbReference type="PANTHER" id="PTHR46640:SF1">
    <property type="entry name" value="FUNGAL LIPASE-LIKE DOMAIN-CONTAINING PROTEIN-RELATED"/>
    <property type="match status" value="1"/>
</dbReference>
<dbReference type="GeneID" id="68357558"/>
<keyword evidence="2" id="KW-0378">Hydrolase</keyword>
<protein>
    <submittedName>
        <fullName evidence="6">Lipase (Class 3) domain-containing protein</fullName>
    </submittedName>
</protein>
<dbReference type="SUPFAM" id="SSF53474">
    <property type="entry name" value="alpha/beta-Hydrolases"/>
    <property type="match status" value="1"/>
</dbReference>
<gene>
    <name evidence="6" type="ORF">HRG_08429</name>
</gene>
<dbReference type="CDD" id="cd00519">
    <property type="entry name" value="Lipase_3"/>
    <property type="match status" value="1"/>
</dbReference>
<dbReference type="InterPro" id="IPR051299">
    <property type="entry name" value="AB_hydrolase_lip/est"/>
</dbReference>